<dbReference type="EMBL" id="JBBYHU010000038">
    <property type="protein sequence ID" value="MEL1242261.1"/>
    <property type="molecule type" value="Genomic_DNA"/>
</dbReference>
<name>A0ABU9HQK8_9FLAO</name>
<accession>A0ABU9HQK8</accession>
<dbReference type="RefSeq" id="WP_341701460.1">
    <property type="nucleotide sequence ID" value="NZ_JBBYHU010000038.1"/>
</dbReference>
<reference evidence="1 2" key="1">
    <citation type="submission" date="2024-04" db="EMBL/GenBank/DDBJ databases">
        <title>Flavobacterium sp. DGU99 16S ribosomal RNA gene Genome sequencing and assembly.</title>
        <authorList>
            <person name="Park S."/>
        </authorList>
    </citation>
    <scope>NUCLEOTIDE SEQUENCE [LARGE SCALE GENOMIC DNA]</scope>
    <source>
        <strain evidence="1 2">DGU99</strain>
    </source>
</reference>
<comment type="caution">
    <text evidence="1">The sequence shown here is derived from an EMBL/GenBank/DDBJ whole genome shotgun (WGS) entry which is preliminary data.</text>
</comment>
<gene>
    <name evidence="1" type="ORF">AAEO59_14475</name>
</gene>
<evidence type="ECO:0000313" key="2">
    <source>
        <dbReference type="Proteomes" id="UP001398556"/>
    </source>
</evidence>
<keyword evidence="2" id="KW-1185">Reference proteome</keyword>
<dbReference type="Proteomes" id="UP001398556">
    <property type="component" value="Unassembled WGS sequence"/>
</dbReference>
<proteinExistence type="predicted"/>
<sequence>MLKTKNKQFYVLVIFFLISFSSFCQVIQTTDKEFSIEILAARKLKKIQLSTLKILQSDKLKTVFIKIDMSSVDKNKKEFDVNKFILLDTVNKLKIRAMDISYQNFSAYTNFGILTKKNHSFNPKHSILTYDPSITDSFESYNFEDFYSLEIPINYGSNKKPELHIIYYKPKKFKSKKIVFFFPFPKEENNGVLYYGNQKIATLNFE</sequence>
<organism evidence="1 2">
    <name type="scientific">Flavobacterium flavipallidum</name>
    <dbReference type="NCBI Taxonomy" id="3139140"/>
    <lineage>
        <taxon>Bacteria</taxon>
        <taxon>Pseudomonadati</taxon>
        <taxon>Bacteroidota</taxon>
        <taxon>Flavobacteriia</taxon>
        <taxon>Flavobacteriales</taxon>
        <taxon>Flavobacteriaceae</taxon>
        <taxon>Flavobacterium</taxon>
    </lineage>
</organism>
<protein>
    <submittedName>
        <fullName evidence="1">Uncharacterized protein</fullName>
    </submittedName>
</protein>
<evidence type="ECO:0000313" key="1">
    <source>
        <dbReference type="EMBL" id="MEL1242261.1"/>
    </source>
</evidence>